<accession>A0ACC6PEC3</accession>
<name>A0ACC6PEC3_9BACL</name>
<evidence type="ECO:0000313" key="1">
    <source>
        <dbReference type="EMBL" id="MEJ8305245.1"/>
    </source>
</evidence>
<gene>
    <name evidence="1" type="ORF">WKI47_15165</name>
</gene>
<organism evidence="1 2">
    <name type="scientific">Saccharibacillus sacchari</name>
    <dbReference type="NCBI Taxonomy" id="456493"/>
    <lineage>
        <taxon>Bacteria</taxon>
        <taxon>Bacillati</taxon>
        <taxon>Bacillota</taxon>
        <taxon>Bacilli</taxon>
        <taxon>Bacillales</taxon>
        <taxon>Paenibacillaceae</taxon>
        <taxon>Saccharibacillus</taxon>
    </lineage>
</organism>
<comment type="caution">
    <text evidence="1">The sequence shown here is derived from an EMBL/GenBank/DDBJ whole genome shotgun (WGS) entry which is preliminary data.</text>
</comment>
<evidence type="ECO:0000313" key="2">
    <source>
        <dbReference type="Proteomes" id="UP001380953"/>
    </source>
</evidence>
<keyword evidence="2" id="KW-1185">Reference proteome</keyword>
<dbReference type="EMBL" id="JBBKAR010000039">
    <property type="protein sequence ID" value="MEJ8305245.1"/>
    <property type="molecule type" value="Genomic_DNA"/>
</dbReference>
<protein>
    <submittedName>
        <fullName evidence="1">Alpha/beta hydrolase</fullName>
    </submittedName>
</protein>
<keyword evidence="1" id="KW-0378">Hydrolase</keyword>
<dbReference type="Proteomes" id="UP001380953">
    <property type="component" value="Unassembled WGS sequence"/>
</dbReference>
<reference evidence="1" key="1">
    <citation type="submission" date="2024-03" db="EMBL/GenBank/DDBJ databases">
        <title>Whole genome sequecning of epiphytes from Marcgravia umbellata leaves.</title>
        <authorList>
            <person name="Kumar G."/>
            <person name="Savka M.A."/>
        </authorList>
    </citation>
    <scope>NUCLEOTIDE SEQUENCE</scope>
    <source>
        <strain evidence="1">RIT_BL5</strain>
    </source>
</reference>
<sequence>MSSEKKIKKNKHKTGLFILLCVGAFIVSFGGSAVFKLTYAAPALKKYTVDWNDETGTIRTDLSYGDGDANKFDLYLPADRSKETYSLVVYLHAGGFTTGDKSDDADMLKWLASKGYVAAGINYTLRNEQNPQASVYSQSAEIKSSIPAVVEEAGKLGYNLDSMAISGGSAGGTLAMLYAYRDAAESPIPVKMMFEAVGPSSFYPEDWSVYGLDRNPDAAAGLFSVMSGSGITAYMFGTEAYEEAIKPISAYMWVNENSVPSVIAYGVYDKVSPFDASKHLLRALEKNNVPHQYIEFPHSGHALQNDTALYVKYMESVEQYLKAYLPIK</sequence>
<proteinExistence type="predicted"/>